<comment type="similarity">
    <text evidence="6">Belongs to the ThrE exporter (TC 2.A.79) family.</text>
</comment>
<evidence type="ECO:0000256" key="5">
    <source>
        <dbReference type="ARBA" id="ARBA00023136"/>
    </source>
</evidence>
<name>A0A068VPL1_PROFF</name>
<feature type="transmembrane region" description="Helical" evidence="7">
    <location>
        <begin position="177"/>
        <end position="198"/>
    </location>
</feature>
<feature type="transmembrane region" description="Helical" evidence="7">
    <location>
        <begin position="328"/>
        <end position="348"/>
    </location>
</feature>
<dbReference type="PANTHER" id="PTHR34390">
    <property type="entry name" value="UPF0442 PROTEIN YJJB-RELATED"/>
    <property type="match status" value="1"/>
</dbReference>
<feature type="transmembrane region" description="Helical" evidence="7">
    <location>
        <begin position="243"/>
        <end position="265"/>
    </location>
</feature>
<feature type="domain" description="Threonine/serine exporter-like N-terminal" evidence="8">
    <location>
        <begin position="17"/>
        <end position="260"/>
    </location>
</feature>
<evidence type="ECO:0000256" key="3">
    <source>
        <dbReference type="ARBA" id="ARBA00022692"/>
    </source>
</evidence>
<dbReference type="InterPro" id="IPR010619">
    <property type="entry name" value="ThrE-like_N"/>
</dbReference>
<organism evidence="10">
    <name type="scientific">Propionibacterium freudenreichii subsp. freudenreichii</name>
    <dbReference type="NCBI Taxonomy" id="66712"/>
    <lineage>
        <taxon>Bacteria</taxon>
        <taxon>Bacillati</taxon>
        <taxon>Actinomycetota</taxon>
        <taxon>Actinomycetes</taxon>
        <taxon>Propionibacteriales</taxon>
        <taxon>Propionibacteriaceae</taxon>
        <taxon>Propionibacterium</taxon>
    </lineage>
</organism>
<keyword evidence="3 7" id="KW-0812">Transmembrane</keyword>
<dbReference type="InterPro" id="IPR024528">
    <property type="entry name" value="ThrE_2"/>
</dbReference>
<dbReference type="PANTHER" id="PTHR34390:SF2">
    <property type="entry name" value="SUCCINATE TRANSPORTER SUBUNIT YJJP-RELATED"/>
    <property type="match status" value="1"/>
</dbReference>
<evidence type="ECO:0000256" key="7">
    <source>
        <dbReference type="SAM" id="Phobius"/>
    </source>
</evidence>
<evidence type="ECO:0000259" key="9">
    <source>
        <dbReference type="Pfam" id="PF12821"/>
    </source>
</evidence>
<feature type="transmembrane region" description="Helical" evidence="7">
    <location>
        <begin position="394"/>
        <end position="412"/>
    </location>
</feature>
<feature type="transmembrane region" description="Helical" evidence="7">
    <location>
        <begin position="149"/>
        <end position="165"/>
    </location>
</feature>
<gene>
    <name evidence="10" type="ORF">PFCIRM138_11395</name>
</gene>
<dbReference type="GO" id="GO:0015744">
    <property type="term" value="P:succinate transport"/>
    <property type="evidence" value="ECO:0007669"/>
    <property type="project" value="TreeGrafter"/>
</dbReference>
<keyword evidence="5 7" id="KW-0472">Membrane</keyword>
<dbReference type="KEGG" id="pfre:RM25_0684"/>
<proteinExistence type="inferred from homology"/>
<evidence type="ECO:0000256" key="4">
    <source>
        <dbReference type="ARBA" id="ARBA00022989"/>
    </source>
</evidence>
<evidence type="ECO:0000256" key="6">
    <source>
        <dbReference type="ARBA" id="ARBA00034125"/>
    </source>
</evidence>
<evidence type="ECO:0000256" key="2">
    <source>
        <dbReference type="ARBA" id="ARBA00022475"/>
    </source>
</evidence>
<reference evidence="10" key="1">
    <citation type="submission" date="2014-08" db="EMBL/GenBank/DDBJ databases">
        <authorList>
            <person name="Falentin Helene"/>
        </authorList>
    </citation>
    <scope>NUCLEOTIDE SEQUENCE</scope>
</reference>
<evidence type="ECO:0000256" key="1">
    <source>
        <dbReference type="ARBA" id="ARBA00004651"/>
    </source>
</evidence>
<comment type="subcellular location">
    <subcellularLocation>
        <location evidence="1">Cell membrane</location>
        <topology evidence="1">Multi-pass membrane protein</topology>
    </subcellularLocation>
</comment>
<dbReference type="GO" id="GO:0005886">
    <property type="term" value="C:plasma membrane"/>
    <property type="evidence" value="ECO:0007669"/>
    <property type="project" value="UniProtKB-SubCell"/>
</dbReference>
<dbReference type="PATRIC" id="fig|66712.6.peg.708"/>
<feature type="transmembrane region" description="Helical" evidence="7">
    <location>
        <begin position="277"/>
        <end position="298"/>
    </location>
</feature>
<dbReference type="EMBL" id="LM676427">
    <property type="protein sequence ID" value="CEP27009.1"/>
    <property type="molecule type" value="Genomic_DNA"/>
</dbReference>
<sequence length="448" mass="48090">MIDDSRHDRDFIDGTEAVVRLGSMLLSAGTGAYRVKHAMARAAEAIGMDRHDASVSLTEIITTTHKGDNFRTVVREVPRVAVDASRIGALERLARALPDGSTARELEDQLDHIARHVRGRWPWWVNMLAAGIACAAFAVLNHFSLTDAVLVFFGAACGQGVRRALAKRGINQFGTAALAAATASSVYLLLTLACRTIPWHVLHGVDGTGYVAAILFLIPGFPMITSILDIARLDFTAGLPRAFYALAIILSAGAAAWAVSLATGLQPLVPGAELTGVLWWVGNAAATFVGICGFAVMFNSTRTMMLRAAIAGMVANMMRLYAQRIGMPTQMASLVGGFVVGMLAWMLAKNNDLPRITLSVPGAVIMVPGTSMYRTMYWFNAHDITQSLAYGTDALVGVMALAAGLAVARMCTDPGWTMVRWRRSPHAFLSSDAEFAKRDIDYSAPSDE</sequence>
<keyword evidence="4 7" id="KW-1133">Transmembrane helix</keyword>
<evidence type="ECO:0000259" key="8">
    <source>
        <dbReference type="Pfam" id="PF06738"/>
    </source>
</evidence>
<keyword evidence="2" id="KW-1003">Cell membrane</keyword>
<dbReference type="GeneID" id="61222587"/>
<dbReference type="GO" id="GO:0022857">
    <property type="term" value="F:transmembrane transporter activity"/>
    <property type="evidence" value="ECO:0007669"/>
    <property type="project" value="InterPro"/>
</dbReference>
<feature type="domain" description="Threonine/Serine exporter ThrE" evidence="9">
    <location>
        <begin position="284"/>
        <end position="409"/>
    </location>
</feature>
<dbReference type="Pfam" id="PF12821">
    <property type="entry name" value="ThrE_2"/>
    <property type="match status" value="1"/>
</dbReference>
<dbReference type="Pfam" id="PF06738">
    <property type="entry name" value="ThrE"/>
    <property type="match status" value="1"/>
</dbReference>
<feature type="transmembrane region" description="Helical" evidence="7">
    <location>
        <begin position="210"/>
        <end position="231"/>
    </location>
</feature>
<evidence type="ECO:0008006" key="11">
    <source>
        <dbReference type="Google" id="ProtNLM"/>
    </source>
</evidence>
<dbReference type="AlphaFoldDB" id="A0A068VPL1"/>
<feature type="transmembrane region" description="Helical" evidence="7">
    <location>
        <begin position="123"/>
        <end position="143"/>
    </location>
</feature>
<evidence type="ECO:0000313" key="10">
    <source>
        <dbReference type="EMBL" id="CEP27009.1"/>
    </source>
</evidence>
<dbReference type="InterPro" id="IPR050539">
    <property type="entry name" value="ThrE_Dicarb/AminoAcid_Exp"/>
</dbReference>
<protein>
    <recommendedName>
        <fullName evidence="11">Integral membrane protein</fullName>
    </recommendedName>
</protein>
<dbReference type="RefSeq" id="WP_013160635.1">
    <property type="nucleotide sequence ID" value="NZ_CP010341.1"/>
</dbReference>
<accession>A0A068VPL1</accession>